<organism evidence="1 2">
    <name type="scientific">Friedmanniomyces simplex</name>
    <dbReference type="NCBI Taxonomy" id="329884"/>
    <lineage>
        <taxon>Eukaryota</taxon>
        <taxon>Fungi</taxon>
        <taxon>Dikarya</taxon>
        <taxon>Ascomycota</taxon>
        <taxon>Pezizomycotina</taxon>
        <taxon>Dothideomycetes</taxon>
        <taxon>Dothideomycetidae</taxon>
        <taxon>Mycosphaerellales</taxon>
        <taxon>Teratosphaeriaceae</taxon>
        <taxon>Friedmanniomyces</taxon>
    </lineage>
</organism>
<reference evidence="1 2" key="1">
    <citation type="submission" date="2017-03" db="EMBL/GenBank/DDBJ databases">
        <title>Genomes of endolithic fungi from Antarctica.</title>
        <authorList>
            <person name="Coleine C."/>
            <person name="Masonjones S."/>
            <person name="Stajich J.E."/>
        </authorList>
    </citation>
    <scope>NUCLEOTIDE SEQUENCE [LARGE SCALE GENOMIC DNA]</scope>
    <source>
        <strain evidence="1 2">CCFEE 5184</strain>
    </source>
</reference>
<protein>
    <submittedName>
        <fullName evidence="1">Uncharacterized protein</fullName>
    </submittedName>
</protein>
<gene>
    <name evidence="1" type="ORF">B0A55_06019</name>
</gene>
<keyword evidence="2" id="KW-1185">Reference proteome</keyword>
<evidence type="ECO:0000313" key="1">
    <source>
        <dbReference type="EMBL" id="TKA75380.1"/>
    </source>
</evidence>
<evidence type="ECO:0000313" key="2">
    <source>
        <dbReference type="Proteomes" id="UP000309340"/>
    </source>
</evidence>
<accession>A0A4U0XET5</accession>
<comment type="caution">
    <text evidence="1">The sequence shown here is derived from an EMBL/GenBank/DDBJ whole genome shotgun (WGS) entry which is preliminary data.</text>
</comment>
<sequence>MTSQQMCRIIRNSFWGCPLASSQFTPLAKLHTVTRRQIFDDVVIPCEDVVPRPLVGRGPCGQPGVIFSVRGAARYCPSCSRDHAVWLDQQFGAHRRGVPWGSTPVVPAAAAPAPRLAVPGLTPAGVADLVEFQTWLRKRGYV</sequence>
<name>A0A4U0XET5_9PEZI</name>
<dbReference type="AlphaFoldDB" id="A0A4U0XET5"/>
<dbReference type="Proteomes" id="UP000309340">
    <property type="component" value="Unassembled WGS sequence"/>
</dbReference>
<dbReference type="EMBL" id="NAJQ01000195">
    <property type="protein sequence ID" value="TKA75380.1"/>
    <property type="molecule type" value="Genomic_DNA"/>
</dbReference>
<proteinExistence type="predicted"/>